<keyword evidence="1" id="KW-0812">Transmembrane</keyword>
<keyword evidence="1" id="KW-0472">Membrane</keyword>
<protein>
    <submittedName>
        <fullName evidence="2">Uncharacterized protein</fullName>
    </submittedName>
</protein>
<proteinExistence type="predicted"/>
<name>A0A9D4M8R5_DREPO</name>
<sequence length="77" mass="8579">MSNRKVLFVDVAEFQKTCHGQATTTEPGCAFFMVMLPCTCVISMLFASNIIVLSRRTCQSDKGTTNTTRIHLTTFIN</sequence>
<accession>A0A9D4M8R5</accession>
<reference evidence="2" key="2">
    <citation type="submission" date="2020-11" db="EMBL/GenBank/DDBJ databases">
        <authorList>
            <person name="McCartney M.A."/>
            <person name="Auch B."/>
            <person name="Kono T."/>
            <person name="Mallez S."/>
            <person name="Becker A."/>
            <person name="Gohl D.M."/>
            <person name="Silverstein K.A.T."/>
            <person name="Koren S."/>
            <person name="Bechman K.B."/>
            <person name="Herman A."/>
            <person name="Abrahante J.E."/>
            <person name="Garbe J."/>
        </authorList>
    </citation>
    <scope>NUCLEOTIDE SEQUENCE</scope>
    <source>
        <strain evidence="2">Duluth1</strain>
        <tissue evidence="2">Whole animal</tissue>
    </source>
</reference>
<organism evidence="2 3">
    <name type="scientific">Dreissena polymorpha</name>
    <name type="common">Zebra mussel</name>
    <name type="synonym">Mytilus polymorpha</name>
    <dbReference type="NCBI Taxonomy" id="45954"/>
    <lineage>
        <taxon>Eukaryota</taxon>
        <taxon>Metazoa</taxon>
        <taxon>Spiralia</taxon>
        <taxon>Lophotrochozoa</taxon>
        <taxon>Mollusca</taxon>
        <taxon>Bivalvia</taxon>
        <taxon>Autobranchia</taxon>
        <taxon>Heteroconchia</taxon>
        <taxon>Euheterodonta</taxon>
        <taxon>Imparidentia</taxon>
        <taxon>Neoheterodontei</taxon>
        <taxon>Myida</taxon>
        <taxon>Dreissenoidea</taxon>
        <taxon>Dreissenidae</taxon>
        <taxon>Dreissena</taxon>
    </lineage>
</organism>
<reference evidence="2" key="1">
    <citation type="journal article" date="2019" name="bioRxiv">
        <title>The Genome of the Zebra Mussel, Dreissena polymorpha: A Resource for Invasive Species Research.</title>
        <authorList>
            <person name="McCartney M.A."/>
            <person name="Auch B."/>
            <person name="Kono T."/>
            <person name="Mallez S."/>
            <person name="Zhang Y."/>
            <person name="Obille A."/>
            <person name="Becker A."/>
            <person name="Abrahante J.E."/>
            <person name="Garbe J."/>
            <person name="Badalamenti J.P."/>
            <person name="Herman A."/>
            <person name="Mangelson H."/>
            <person name="Liachko I."/>
            <person name="Sullivan S."/>
            <person name="Sone E.D."/>
            <person name="Koren S."/>
            <person name="Silverstein K.A.T."/>
            <person name="Beckman K.B."/>
            <person name="Gohl D.M."/>
        </authorList>
    </citation>
    <scope>NUCLEOTIDE SEQUENCE</scope>
    <source>
        <strain evidence="2">Duluth1</strain>
        <tissue evidence="2">Whole animal</tissue>
    </source>
</reference>
<keyword evidence="1" id="KW-1133">Transmembrane helix</keyword>
<evidence type="ECO:0000256" key="1">
    <source>
        <dbReference type="SAM" id="Phobius"/>
    </source>
</evidence>
<dbReference type="Proteomes" id="UP000828390">
    <property type="component" value="Unassembled WGS sequence"/>
</dbReference>
<evidence type="ECO:0000313" key="3">
    <source>
        <dbReference type="Proteomes" id="UP000828390"/>
    </source>
</evidence>
<gene>
    <name evidence="2" type="ORF">DPMN_035183</name>
</gene>
<keyword evidence="3" id="KW-1185">Reference proteome</keyword>
<dbReference type="AlphaFoldDB" id="A0A9D4M8R5"/>
<comment type="caution">
    <text evidence="2">The sequence shown here is derived from an EMBL/GenBank/DDBJ whole genome shotgun (WGS) entry which is preliminary data.</text>
</comment>
<evidence type="ECO:0000313" key="2">
    <source>
        <dbReference type="EMBL" id="KAH3871968.1"/>
    </source>
</evidence>
<dbReference type="EMBL" id="JAIWYP010000002">
    <property type="protein sequence ID" value="KAH3871968.1"/>
    <property type="molecule type" value="Genomic_DNA"/>
</dbReference>
<feature type="transmembrane region" description="Helical" evidence="1">
    <location>
        <begin position="30"/>
        <end position="52"/>
    </location>
</feature>